<dbReference type="Pfam" id="PF21307">
    <property type="entry name" value="Glyco_hydro_95_C"/>
    <property type="match status" value="1"/>
</dbReference>
<evidence type="ECO:0000259" key="2">
    <source>
        <dbReference type="Pfam" id="PF14498"/>
    </source>
</evidence>
<feature type="compositionally biased region" description="Basic and acidic residues" evidence="1">
    <location>
        <begin position="8"/>
        <end position="23"/>
    </location>
</feature>
<dbReference type="InterPro" id="IPR012341">
    <property type="entry name" value="6hp_glycosidase-like_sf"/>
</dbReference>
<dbReference type="EMBL" id="WTYQ01000003">
    <property type="protein sequence ID" value="MXP26239.1"/>
    <property type="molecule type" value="Genomic_DNA"/>
</dbReference>
<dbReference type="Pfam" id="PF14498">
    <property type="entry name" value="Glyco_hyd_65N_2"/>
    <property type="match status" value="1"/>
</dbReference>
<dbReference type="AlphaFoldDB" id="A0A845AA57"/>
<gene>
    <name evidence="5" type="ORF">GRI39_09345</name>
</gene>
<dbReference type="InterPro" id="IPR008928">
    <property type="entry name" value="6-hairpin_glycosidase_sf"/>
</dbReference>
<sequence length="766" mass="84362">MALPMHLHAREEKEEKGPRPHSDRLWYRQPAQEWVEALPVGNGRIGAMVFGGIGTERLQLNEDTLWSGGPYDPVNPRANAALPEVRRLIEAGDYAAAQELANAELIATPASQMAYQTMGDLMLTIGSGETDDAQDYERDLNLDSAIASTRFTVGGVHYTRQIIASPHHQVLAIHITADQPTALNLKAALLTPHKASWRVENGEIHLIGHNGDGPDTPGALRFSTRVAAIPEGGALAVRDNALVLEGASSVTLFIAMATSYRRFDDPEGDPKAVTARQIHNARNISFAEMAQRTAYEHRRLYRRVSLDLGTDAAASLPTDERLRRNESSPSASLAALYFQYGRYLLIASSRPGSQPANLQGIWNESVNPPWGSKYTININTEMNYWPAEITGLGECVAPLVEMVRDLAVTGTRTARSMYGARGWVAHHNTDLWRATAPIDGAQWGLWPMGGAWLCTHLWDHYDYHRDAAFLKDIYPLLRGSALFFLDTLQRDSTSGTLVTNPSISPENCHHGEIAVCAGPAMDRQILRDLFDQTSRAAELLNVDADLAAQWRAARSQLAPDQIGQAGQLQEWLEDWDLTAPEPHHRHVSHLYGLYPSHQISLDSTPELAQAARTSLIMRGDESTGWATAWRANLWARLREGDHAHAILHYLLGRERTYPNMFDAHPPFQIDGNFGGTAAIAEMLMQNHGDTIRLLPALPSAWPEGAIKGLRARGRCKVDIAWKNGALVNATILSDVPGHKTIQWGSGERVIELVAGRPTIVTGPDFS</sequence>
<dbReference type="GO" id="GO:0005975">
    <property type="term" value="P:carbohydrate metabolic process"/>
    <property type="evidence" value="ECO:0007669"/>
    <property type="project" value="InterPro"/>
</dbReference>
<dbReference type="FunFam" id="1.50.10.10:FF:000028">
    <property type="entry name" value="Alpha-L-fucosidase 2"/>
    <property type="match status" value="1"/>
</dbReference>
<dbReference type="InterPro" id="IPR016518">
    <property type="entry name" value="Alpha-L-fucosidase"/>
</dbReference>
<evidence type="ECO:0000259" key="3">
    <source>
        <dbReference type="Pfam" id="PF21307"/>
    </source>
</evidence>
<dbReference type="Gene3D" id="1.50.10.10">
    <property type="match status" value="1"/>
</dbReference>
<dbReference type="PANTHER" id="PTHR31084">
    <property type="entry name" value="ALPHA-L-FUCOSIDASE 2"/>
    <property type="match status" value="1"/>
</dbReference>
<protein>
    <submittedName>
        <fullName evidence="5">Glycoside hydrolase family 95 protein</fullName>
    </submittedName>
</protein>
<feature type="region of interest" description="Disordered" evidence="1">
    <location>
        <begin position="1"/>
        <end position="23"/>
    </location>
</feature>
<evidence type="ECO:0000256" key="1">
    <source>
        <dbReference type="SAM" id="MobiDB-lite"/>
    </source>
</evidence>
<evidence type="ECO:0000313" key="6">
    <source>
        <dbReference type="Proteomes" id="UP000460561"/>
    </source>
</evidence>
<dbReference type="PANTHER" id="PTHR31084:SF0">
    <property type="entry name" value="ALPHA-L-FUCOSIDASE 2"/>
    <property type="match status" value="1"/>
</dbReference>
<proteinExistence type="predicted"/>
<evidence type="ECO:0000259" key="4">
    <source>
        <dbReference type="Pfam" id="PF22124"/>
    </source>
</evidence>
<feature type="domain" description="Glycosyl hydrolase family 95 N-terminal" evidence="2">
    <location>
        <begin position="25"/>
        <end position="261"/>
    </location>
</feature>
<feature type="domain" description="Glycosyl hydrolase family 95 catalytic" evidence="4">
    <location>
        <begin position="286"/>
        <end position="683"/>
    </location>
</feature>
<accession>A0A845AA57</accession>
<dbReference type="Pfam" id="PF22124">
    <property type="entry name" value="Glyco_hydro_95_cat"/>
    <property type="match status" value="1"/>
</dbReference>
<feature type="domain" description="Alpha fucosidase A-like C-terminal" evidence="3">
    <location>
        <begin position="685"/>
        <end position="743"/>
    </location>
</feature>
<dbReference type="InterPro" id="IPR049053">
    <property type="entry name" value="AFCA-like_C"/>
</dbReference>
<dbReference type="InterPro" id="IPR054363">
    <property type="entry name" value="GH95_cat"/>
</dbReference>
<comment type="caution">
    <text evidence="5">The sequence shown here is derived from an EMBL/GenBank/DDBJ whole genome shotgun (WGS) entry which is preliminary data.</text>
</comment>
<evidence type="ECO:0000313" key="5">
    <source>
        <dbReference type="EMBL" id="MXP26239.1"/>
    </source>
</evidence>
<reference evidence="5 6" key="1">
    <citation type="submission" date="2019-12" db="EMBL/GenBank/DDBJ databases">
        <title>Genomic-based taxomic classification of the family Erythrobacteraceae.</title>
        <authorList>
            <person name="Xu L."/>
        </authorList>
    </citation>
    <scope>NUCLEOTIDE SEQUENCE [LARGE SCALE GENOMIC DNA]</scope>
    <source>
        <strain evidence="5 6">DSM 18604</strain>
    </source>
</reference>
<dbReference type="OrthoDB" id="9802600at2"/>
<keyword evidence="6" id="KW-1185">Reference proteome</keyword>
<dbReference type="InterPro" id="IPR027414">
    <property type="entry name" value="GH95_N_dom"/>
</dbReference>
<dbReference type="PIRSF" id="PIRSF007663">
    <property type="entry name" value="UCP007663"/>
    <property type="match status" value="1"/>
</dbReference>
<keyword evidence="5" id="KW-0378">Hydrolase</keyword>
<name>A0A845AA57_9SPHN</name>
<organism evidence="5 6">
    <name type="scientific">Altericroceibacterium indicum</name>
    <dbReference type="NCBI Taxonomy" id="374177"/>
    <lineage>
        <taxon>Bacteria</taxon>
        <taxon>Pseudomonadati</taxon>
        <taxon>Pseudomonadota</taxon>
        <taxon>Alphaproteobacteria</taxon>
        <taxon>Sphingomonadales</taxon>
        <taxon>Erythrobacteraceae</taxon>
        <taxon>Altericroceibacterium</taxon>
    </lineage>
</organism>
<dbReference type="SUPFAM" id="SSF48208">
    <property type="entry name" value="Six-hairpin glycosidases"/>
    <property type="match status" value="1"/>
</dbReference>
<dbReference type="Proteomes" id="UP000460561">
    <property type="component" value="Unassembled WGS sequence"/>
</dbReference>
<dbReference type="GO" id="GO:0004560">
    <property type="term" value="F:alpha-L-fucosidase activity"/>
    <property type="evidence" value="ECO:0007669"/>
    <property type="project" value="InterPro"/>
</dbReference>